<comment type="similarity">
    <text evidence="8 9">Belongs to the SFT2 family.</text>
</comment>
<evidence type="ECO:0000256" key="7">
    <source>
        <dbReference type="ARBA" id="ARBA00023136"/>
    </source>
</evidence>
<dbReference type="InterPro" id="IPR011691">
    <property type="entry name" value="Vesicle_transpt_SFT2"/>
</dbReference>
<keyword evidence="4 9" id="KW-0812">Transmembrane</keyword>
<feature type="transmembrane region" description="Helical" evidence="9">
    <location>
        <begin position="158"/>
        <end position="179"/>
    </location>
</feature>
<evidence type="ECO:0000256" key="3">
    <source>
        <dbReference type="ARBA" id="ARBA00022448"/>
    </source>
</evidence>
<dbReference type="EMBL" id="GGLE01003299">
    <property type="protein sequence ID" value="MBY07425.1"/>
    <property type="molecule type" value="Transcribed_RNA"/>
</dbReference>
<organism evidence="10">
    <name type="scientific">Ornithodoros turicata</name>
    <dbReference type="NCBI Taxonomy" id="34597"/>
    <lineage>
        <taxon>Eukaryota</taxon>
        <taxon>Metazoa</taxon>
        <taxon>Ecdysozoa</taxon>
        <taxon>Arthropoda</taxon>
        <taxon>Chelicerata</taxon>
        <taxon>Arachnida</taxon>
        <taxon>Acari</taxon>
        <taxon>Parasitiformes</taxon>
        <taxon>Ixodida</taxon>
        <taxon>Ixodoidea</taxon>
        <taxon>Argasidae</taxon>
        <taxon>Ornithodorinae</taxon>
        <taxon>Ornithodoros</taxon>
    </lineage>
</organism>
<evidence type="ECO:0000256" key="5">
    <source>
        <dbReference type="ARBA" id="ARBA00022927"/>
    </source>
</evidence>
<evidence type="ECO:0000256" key="2">
    <source>
        <dbReference type="ARBA" id="ARBA00004141"/>
    </source>
</evidence>
<evidence type="ECO:0000256" key="8">
    <source>
        <dbReference type="ARBA" id="ARBA00025800"/>
    </source>
</evidence>
<name>A0A2R5LDC2_9ACAR</name>
<dbReference type="AlphaFoldDB" id="A0A2R5LDC2"/>
<keyword evidence="5 9" id="KW-0653">Protein transport</keyword>
<dbReference type="GO" id="GO:0012505">
    <property type="term" value="C:endomembrane system"/>
    <property type="evidence" value="ECO:0007669"/>
    <property type="project" value="UniProtKB-ARBA"/>
</dbReference>
<dbReference type="GO" id="GO:0016192">
    <property type="term" value="P:vesicle-mediated transport"/>
    <property type="evidence" value="ECO:0007669"/>
    <property type="project" value="InterPro"/>
</dbReference>
<evidence type="ECO:0000313" key="10">
    <source>
        <dbReference type="EMBL" id="MBY07425.1"/>
    </source>
</evidence>
<dbReference type="InterPro" id="IPR007305">
    <property type="entry name" value="Vesicle_transpt_Got1/SFT2"/>
</dbReference>
<dbReference type="GO" id="GO:0005737">
    <property type="term" value="C:cytoplasm"/>
    <property type="evidence" value="ECO:0007669"/>
    <property type="project" value="UniProtKB-ARBA"/>
</dbReference>
<dbReference type="GO" id="GO:0016020">
    <property type="term" value="C:membrane"/>
    <property type="evidence" value="ECO:0007669"/>
    <property type="project" value="UniProtKB-SubCell"/>
</dbReference>
<keyword evidence="7 9" id="KW-0472">Membrane</keyword>
<dbReference type="GO" id="GO:0015031">
    <property type="term" value="P:protein transport"/>
    <property type="evidence" value="ECO:0007669"/>
    <property type="project" value="UniProtKB-KW"/>
</dbReference>
<accession>A0A2R5LDC2</accession>
<evidence type="ECO:0000256" key="6">
    <source>
        <dbReference type="ARBA" id="ARBA00022989"/>
    </source>
</evidence>
<feature type="transmembrane region" description="Helical" evidence="9">
    <location>
        <begin position="134"/>
        <end position="152"/>
    </location>
</feature>
<sequence length="207" mass="23267">MTDISRQLQDYLSRNDVRRETKFFGGESLKKLLGSSTEDSADTTGNSNQWIAEAEKDSCLPSLSKKQRIVGFMAFIAMGIFCLTLAGMYAPFLVLKARKFALLYTMGSLFIISSFALLWGPTNHIKHLFSKERLPFTLTYFGTSCLTLYFALWERNTLLTAIFAVCQLVSLLWYIVSYIPGGQTGLRFFSKIFTSVVTRTASKALPV</sequence>
<evidence type="ECO:0000256" key="4">
    <source>
        <dbReference type="ARBA" id="ARBA00022692"/>
    </source>
</evidence>
<protein>
    <recommendedName>
        <fullName evidence="9">Vesicle transport protein</fullName>
    </recommendedName>
</protein>
<feature type="transmembrane region" description="Helical" evidence="9">
    <location>
        <begin position="69"/>
        <end position="89"/>
    </location>
</feature>
<dbReference type="GeneID" id="135371186"/>
<feature type="transmembrane region" description="Helical" evidence="9">
    <location>
        <begin position="101"/>
        <end position="122"/>
    </location>
</feature>
<evidence type="ECO:0000256" key="1">
    <source>
        <dbReference type="ARBA" id="ARBA00003566"/>
    </source>
</evidence>
<dbReference type="PANTHER" id="PTHR23137">
    <property type="entry name" value="VESICLE TRANSPORT PROTEIN-RELATED"/>
    <property type="match status" value="1"/>
</dbReference>
<keyword evidence="6 9" id="KW-1133">Transmembrane helix</keyword>
<comment type="subcellular location">
    <subcellularLocation>
        <location evidence="2 9">Membrane</location>
        <topology evidence="2 9">Multi-pass membrane protein</topology>
    </subcellularLocation>
</comment>
<reference evidence="10" key="1">
    <citation type="submission" date="2018-03" db="EMBL/GenBank/DDBJ databases">
        <title>The relapsing fever spirochete Borrelia turicatae persists in the highly oxidative environment of its soft-bodied tick vector.</title>
        <authorList>
            <person name="Bourret T.J."/>
            <person name="Boyle W.K."/>
            <person name="Valenzuela J.G."/>
            <person name="Oliveira F."/>
            <person name="Lopez J.E."/>
        </authorList>
    </citation>
    <scope>NUCLEOTIDE SEQUENCE</scope>
    <source>
        <strain evidence="10">Kansas strain/isolate</strain>
        <tissue evidence="10">Salivary glands</tissue>
    </source>
</reference>
<comment type="function">
    <text evidence="1 9">May be involved in fusion of retrograde transport vesicles derived from an endocytic compartment with the Golgi complex.</text>
</comment>
<dbReference type="KEGG" id="oti:135371186"/>
<proteinExistence type="inferred from homology"/>
<dbReference type="RefSeq" id="XP_064461315.1">
    <property type="nucleotide sequence ID" value="XM_064605245.1"/>
</dbReference>
<keyword evidence="3 9" id="KW-0813">Transport</keyword>
<evidence type="ECO:0000256" key="9">
    <source>
        <dbReference type="RuleBase" id="RU363111"/>
    </source>
</evidence>
<dbReference type="PANTHER" id="PTHR23137:SF36">
    <property type="entry name" value="VESICLE TRANSPORT PROTEIN SFT2C"/>
    <property type="match status" value="1"/>
</dbReference>
<dbReference type="Pfam" id="PF04178">
    <property type="entry name" value="Got1"/>
    <property type="match status" value="1"/>
</dbReference>